<dbReference type="AlphaFoldDB" id="A0A395SXH0"/>
<sequence>MLTPTIVKANHALGAWPRLPPQPVARRRRGQDCREFQIIMTIVYVVSLTQSLHPALRDGVCRELIRLRDIRRNVNLYKRLAAKAAEENSLEEVFAAGRKKAKEEKAAAAAAAAENEGKGAEGGS</sequence>
<organism evidence="1 2">
    <name type="scientific">Fusarium longipes</name>
    <dbReference type="NCBI Taxonomy" id="694270"/>
    <lineage>
        <taxon>Eukaryota</taxon>
        <taxon>Fungi</taxon>
        <taxon>Dikarya</taxon>
        <taxon>Ascomycota</taxon>
        <taxon>Pezizomycotina</taxon>
        <taxon>Sordariomycetes</taxon>
        <taxon>Hypocreomycetidae</taxon>
        <taxon>Hypocreales</taxon>
        <taxon>Nectriaceae</taxon>
        <taxon>Fusarium</taxon>
    </lineage>
</organism>
<accession>A0A395SXH0</accession>
<dbReference type="EMBL" id="PXOG01000100">
    <property type="protein sequence ID" value="RGP77184.1"/>
    <property type="molecule type" value="Genomic_DNA"/>
</dbReference>
<dbReference type="Proteomes" id="UP000266234">
    <property type="component" value="Unassembled WGS sequence"/>
</dbReference>
<comment type="caution">
    <text evidence="1">The sequence shown here is derived from an EMBL/GenBank/DDBJ whole genome shotgun (WGS) entry which is preliminary data.</text>
</comment>
<proteinExistence type="predicted"/>
<protein>
    <submittedName>
        <fullName evidence="1">Uncharacterized protein</fullName>
    </submittedName>
</protein>
<evidence type="ECO:0000313" key="1">
    <source>
        <dbReference type="EMBL" id="RGP77184.1"/>
    </source>
</evidence>
<reference evidence="1 2" key="1">
    <citation type="journal article" date="2018" name="PLoS Pathog.">
        <title>Evolution of structural diversity of trichothecenes, a family of toxins produced by plant pathogenic and entomopathogenic fungi.</title>
        <authorList>
            <person name="Proctor R.H."/>
            <person name="McCormick S.P."/>
            <person name="Kim H.S."/>
            <person name="Cardoza R.E."/>
            <person name="Stanley A.M."/>
            <person name="Lindo L."/>
            <person name="Kelly A."/>
            <person name="Brown D.W."/>
            <person name="Lee T."/>
            <person name="Vaughan M.M."/>
            <person name="Alexander N.J."/>
            <person name="Busman M."/>
            <person name="Gutierrez S."/>
        </authorList>
    </citation>
    <scope>NUCLEOTIDE SEQUENCE [LARGE SCALE GENOMIC DNA]</scope>
    <source>
        <strain evidence="1 2">NRRL 20695</strain>
    </source>
</reference>
<gene>
    <name evidence="1" type="ORF">FLONG3_4699</name>
</gene>
<name>A0A395SXH0_9HYPO</name>
<keyword evidence="2" id="KW-1185">Reference proteome</keyword>
<evidence type="ECO:0000313" key="2">
    <source>
        <dbReference type="Proteomes" id="UP000266234"/>
    </source>
</evidence>